<dbReference type="AlphaFoldDB" id="A0A3M7R841"/>
<dbReference type="InterPro" id="IPR036412">
    <property type="entry name" value="HAD-like_sf"/>
</dbReference>
<protein>
    <submittedName>
        <fullName evidence="1">ATP-binding Cassette (ABC) superfamily</fullName>
    </submittedName>
</protein>
<dbReference type="OrthoDB" id="10054414at2759"/>
<keyword evidence="1" id="KW-0547">Nucleotide-binding</keyword>
<accession>A0A3M7R841</accession>
<evidence type="ECO:0000313" key="2">
    <source>
        <dbReference type="Proteomes" id="UP000276133"/>
    </source>
</evidence>
<reference evidence="1 2" key="1">
    <citation type="journal article" date="2018" name="Sci. Rep.">
        <title>Genomic signatures of local adaptation to the degree of environmental predictability in rotifers.</title>
        <authorList>
            <person name="Franch-Gras L."/>
            <person name="Hahn C."/>
            <person name="Garcia-Roger E.M."/>
            <person name="Carmona M.J."/>
            <person name="Serra M."/>
            <person name="Gomez A."/>
        </authorList>
    </citation>
    <scope>NUCLEOTIDE SEQUENCE [LARGE SCALE GENOMIC DNA]</scope>
    <source>
        <strain evidence="1">HYR1</strain>
    </source>
</reference>
<organism evidence="1 2">
    <name type="scientific">Brachionus plicatilis</name>
    <name type="common">Marine rotifer</name>
    <name type="synonym">Brachionus muelleri</name>
    <dbReference type="NCBI Taxonomy" id="10195"/>
    <lineage>
        <taxon>Eukaryota</taxon>
        <taxon>Metazoa</taxon>
        <taxon>Spiralia</taxon>
        <taxon>Gnathifera</taxon>
        <taxon>Rotifera</taxon>
        <taxon>Eurotatoria</taxon>
        <taxon>Monogononta</taxon>
        <taxon>Pseudotrocha</taxon>
        <taxon>Ploima</taxon>
        <taxon>Brachionidae</taxon>
        <taxon>Brachionus</taxon>
    </lineage>
</organism>
<dbReference type="SUPFAM" id="SSF56784">
    <property type="entry name" value="HAD-like"/>
    <property type="match status" value="1"/>
</dbReference>
<keyword evidence="1" id="KW-0067">ATP-binding</keyword>
<gene>
    <name evidence="1" type="ORF">BpHYR1_012297</name>
</gene>
<name>A0A3M7R841_BRAPC</name>
<dbReference type="GO" id="GO:0005524">
    <property type="term" value="F:ATP binding"/>
    <property type="evidence" value="ECO:0007669"/>
    <property type="project" value="UniProtKB-KW"/>
</dbReference>
<keyword evidence="2" id="KW-1185">Reference proteome</keyword>
<evidence type="ECO:0000313" key="1">
    <source>
        <dbReference type="EMBL" id="RNA19408.1"/>
    </source>
</evidence>
<dbReference type="Proteomes" id="UP000276133">
    <property type="component" value="Unassembled WGS sequence"/>
</dbReference>
<proteinExistence type="predicted"/>
<comment type="caution">
    <text evidence="1">The sequence shown here is derived from an EMBL/GenBank/DDBJ whole genome shotgun (WGS) entry which is preliminary data.</text>
</comment>
<sequence>MNSNIQSEVHGYRSADQLKSSSQMSFNQSGLVMDAMALLRAMRIRLVAFDFDCTLVSIHTGGQWPDSAEKLAEFVRPCFRDLLPELLKCSDIHTCVVTYSPQEELIRDVLRISMKEVTDVDLLISKIVIRGNSKDFLYMHGLEAYTNGKQLHLDFCRSHFDQTGQVPIENNGILLIDDDVTNLKMAQENNHFAFHVDNNVNLNELVCYLNNCVQGGTC</sequence>
<dbReference type="EMBL" id="REGN01004047">
    <property type="protein sequence ID" value="RNA19408.1"/>
    <property type="molecule type" value="Genomic_DNA"/>
</dbReference>